<keyword evidence="7" id="KW-0521">NADP</keyword>
<keyword evidence="7" id="KW-0285">Flavoprotein</keyword>
<comment type="cofactor">
    <cofactor evidence="7">
        <name>FMNH2</name>
        <dbReference type="ChEBI" id="CHEBI:57618"/>
    </cofactor>
    <text evidence="7">Reduced FMN (FMNH(2)).</text>
</comment>
<feature type="binding site" evidence="7">
    <location>
        <position position="269"/>
    </location>
    <ligand>
        <name>FMN</name>
        <dbReference type="ChEBI" id="CHEBI:58210"/>
    </ligand>
</feature>
<evidence type="ECO:0000256" key="2">
    <source>
        <dbReference type="ARBA" id="ARBA00008014"/>
    </source>
</evidence>
<comment type="caution">
    <text evidence="7">Lacks conserved residue(s) required for the propagation of feature annotation.</text>
</comment>
<comment type="pathway">
    <text evidence="1 7">Metabolic intermediate biosynthesis; chorismate biosynthesis; chorismate from D-erythrose 4-phosphate and phosphoenolpyruvate: step 7/7.</text>
</comment>
<dbReference type="PANTHER" id="PTHR21085">
    <property type="entry name" value="CHORISMATE SYNTHASE"/>
    <property type="match status" value="1"/>
</dbReference>
<dbReference type="Gene3D" id="3.60.150.10">
    <property type="entry name" value="Chorismate synthase AroC"/>
    <property type="match status" value="1"/>
</dbReference>
<dbReference type="InterPro" id="IPR035904">
    <property type="entry name" value="Chorismate_synth_AroC_sf"/>
</dbReference>
<proteinExistence type="inferred from homology"/>
<comment type="catalytic activity">
    <reaction evidence="7">
        <text>5-O-(1-carboxyvinyl)-3-phosphoshikimate = chorismate + phosphate</text>
        <dbReference type="Rhea" id="RHEA:21020"/>
        <dbReference type="ChEBI" id="CHEBI:29748"/>
        <dbReference type="ChEBI" id="CHEBI:43474"/>
        <dbReference type="ChEBI" id="CHEBI:57701"/>
        <dbReference type="EC" id="4.2.3.5"/>
    </reaction>
</comment>
<reference evidence="8" key="1">
    <citation type="submission" date="2012-01" db="EMBL/GenBank/DDBJ databases">
        <title>The Genome Sequence of Treponema denticola H-22.</title>
        <authorList>
            <consortium name="The Broad Institute Genome Sequencing Platform"/>
            <person name="Earl A."/>
            <person name="Ward D."/>
            <person name="Feldgarden M."/>
            <person name="Gevers D."/>
            <person name="Blanton J.M."/>
            <person name="Fenno C.J."/>
            <person name="Baranova O.V."/>
            <person name="Mathney J."/>
            <person name="Dewhirst F.E."/>
            <person name="Izard J."/>
            <person name="Young S.K."/>
            <person name="Zeng Q."/>
            <person name="Gargeya S."/>
            <person name="Fitzgerald M."/>
            <person name="Haas B."/>
            <person name="Abouelleil A."/>
            <person name="Alvarado L."/>
            <person name="Arachchi H.M."/>
            <person name="Berlin A."/>
            <person name="Chapman S.B."/>
            <person name="Gearin G."/>
            <person name="Goldberg J."/>
            <person name="Griggs A."/>
            <person name="Gujja S."/>
            <person name="Hansen M."/>
            <person name="Heiman D."/>
            <person name="Howarth C."/>
            <person name="Larimer J."/>
            <person name="Lui A."/>
            <person name="MacDonald P.J.P."/>
            <person name="McCowen C."/>
            <person name="Montmayeur A."/>
            <person name="Murphy C."/>
            <person name="Neiman D."/>
            <person name="Pearson M."/>
            <person name="Priest M."/>
            <person name="Roberts A."/>
            <person name="Saif S."/>
            <person name="Shea T."/>
            <person name="Sisk P."/>
            <person name="Stolte C."/>
            <person name="Sykes S."/>
            <person name="Wortman J."/>
            <person name="Nusbaum C."/>
            <person name="Birren B."/>
        </authorList>
    </citation>
    <scope>NUCLEOTIDE SEQUENCE [LARGE SCALE GENOMIC DNA]</scope>
    <source>
        <strain evidence="8">H-22</strain>
    </source>
</reference>
<evidence type="ECO:0000256" key="6">
    <source>
        <dbReference type="ARBA" id="ARBA00023239"/>
    </source>
</evidence>
<evidence type="ECO:0000256" key="5">
    <source>
        <dbReference type="ARBA" id="ARBA00023141"/>
    </source>
</evidence>
<dbReference type="HOGENOM" id="CLU_034547_0_0_12"/>
<dbReference type="RefSeq" id="WP_002686024.1">
    <property type="nucleotide sequence ID" value="NZ_CM001795.1"/>
</dbReference>
<comment type="function">
    <text evidence="7">Catalyzes the anti-1,4-elimination of the C-3 phosphate and the C-6 proR hydrogen from 5-enolpyruvylshikimate-3-phosphate (EPSP) to yield chorismate, which is the branch point compound that serves as the starting substrate for the three terminal pathways of aromatic amino acid biosynthesis. This reaction introduces a second double bond into the aromatic ring system.</text>
</comment>
<dbReference type="EC" id="4.2.3.5" evidence="3 7"/>
<comment type="caution">
    <text evidence="8">The sequence shown here is derived from an EMBL/GenBank/DDBJ whole genome shotgun (WGS) entry which is preliminary data.</text>
</comment>
<dbReference type="Pfam" id="PF01264">
    <property type="entry name" value="Chorismate_synt"/>
    <property type="match status" value="1"/>
</dbReference>
<evidence type="ECO:0000256" key="4">
    <source>
        <dbReference type="ARBA" id="ARBA00022605"/>
    </source>
</evidence>
<dbReference type="GO" id="GO:0008652">
    <property type="term" value="P:amino acid biosynthetic process"/>
    <property type="evidence" value="ECO:0007669"/>
    <property type="project" value="UniProtKB-KW"/>
</dbReference>
<evidence type="ECO:0000313" key="8">
    <source>
        <dbReference type="EMBL" id="EMB30815.1"/>
    </source>
</evidence>
<dbReference type="PIRSF" id="PIRSF001456">
    <property type="entry name" value="Chorismate_synth"/>
    <property type="match status" value="1"/>
</dbReference>
<dbReference type="SUPFAM" id="SSF103263">
    <property type="entry name" value="Chorismate synthase, AroC"/>
    <property type="match status" value="1"/>
</dbReference>
<feature type="binding site" evidence="7">
    <location>
        <begin position="302"/>
        <end position="306"/>
    </location>
    <ligand>
        <name>FMN</name>
        <dbReference type="ChEBI" id="CHEBI:58210"/>
    </ligand>
</feature>
<dbReference type="UniPathway" id="UPA00053">
    <property type="reaction ID" value="UER00090"/>
</dbReference>
<feature type="binding site" evidence="7">
    <location>
        <position position="328"/>
    </location>
    <ligand>
        <name>FMN</name>
        <dbReference type="ChEBI" id="CHEBI:58210"/>
    </ligand>
</feature>
<name>A0A0E2E228_TREDN</name>
<dbReference type="AlphaFoldDB" id="A0A0E2E228"/>
<organism evidence="8">
    <name type="scientific">Treponema denticola H-22</name>
    <dbReference type="NCBI Taxonomy" id="999432"/>
    <lineage>
        <taxon>Bacteria</taxon>
        <taxon>Pseudomonadati</taxon>
        <taxon>Spirochaetota</taxon>
        <taxon>Spirochaetia</taxon>
        <taxon>Spirochaetales</taxon>
        <taxon>Treponemataceae</taxon>
        <taxon>Treponema</taxon>
    </lineage>
</organism>
<dbReference type="HAMAP" id="MF_00300">
    <property type="entry name" value="Chorismate_synth"/>
    <property type="match status" value="1"/>
</dbReference>
<keyword evidence="6 7" id="KW-0456">Lyase</keyword>
<comment type="subunit">
    <text evidence="7">Homotetramer.</text>
</comment>
<dbReference type="GO" id="GO:0004107">
    <property type="term" value="F:chorismate synthase activity"/>
    <property type="evidence" value="ECO:0007669"/>
    <property type="project" value="UniProtKB-UniRule"/>
</dbReference>
<dbReference type="PATRIC" id="fig|999432.5.peg.2594"/>
<evidence type="ECO:0000256" key="7">
    <source>
        <dbReference type="HAMAP-Rule" id="MF_00300"/>
    </source>
</evidence>
<feature type="binding site" evidence="7">
    <location>
        <position position="48"/>
    </location>
    <ligand>
        <name>NADP(+)</name>
        <dbReference type="ChEBI" id="CHEBI:58349"/>
    </ligand>
</feature>
<feature type="binding site" evidence="7">
    <location>
        <begin position="126"/>
        <end position="128"/>
    </location>
    <ligand>
        <name>FMN</name>
        <dbReference type="ChEBI" id="CHEBI:58210"/>
    </ligand>
</feature>
<evidence type="ECO:0000256" key="1">
    <source>
        <dbReference type="ARBA" id="ARBA00005044"/>
    </source>
</evidence>
<keyword evidence="4 7" id="KW-0028">Amino-acid biosynthesis</keyword>
<gene>
    <name evidence="7" type="primary">aroC</name>
    <name evidence="8" type="ORF">HMPREF9726_02500</name>
</gene>
<dbReference type="GO" id="GO:0009423">
    <property type="term" value="P:chorismate biosynthetic process"/>
    <property type="evidence" value="ECO:0007669"/>
    <property type="project" value="UniProtKB-UniRule"/>
</dbReference>
<dbReference type="CDD" id="cd07304">
    <property type="entry name" value="Chorismate_synthase"/>
    <property type="match status" value="1"/>
</dbReference>
<dbReference type="PANTHER" id="PTHR21085:SF0">
    <property type="entry name" value="CHORISMATE SYNTHASE"/>
    <property type="match status" value="1"/>
</dbReference>
<dbReference type="GO" id="GO:0009073">
    <property type="term" value="P:aromatic amino acid family biosynthetic process"/>
    <property type="evidence" value="ECO:0007669"/>
    <property type="project" value="UniProtKB-KW"/>
</dbReference>
<dbReference type="GO" id="GO:0010181">
    <property type="term" value="F:FMN binding"/>
    <property type="evidence" value="ECO:0007669"/>
    <property type="project" value="TreeGrafter"/>
</dbReference>
<keyword evidence="7" id="KW-0274">FAD</keyword>
<keyword evidence="5 7" id="KW-0057">Aromatic amino acid biosynthesis</keyword>
<keyword evidence="7" id="KW-0288">FMN</keyword>
<evidence type="ECO:0000256" key="3">
    <source>
        <dbReference type="ARBA" id="ARBA00013036"/>
    </source>
</evidence>
<dbReference type="NCBIfam" id="TIGR00033">
    <property type="entry name" value="aroC"/>
    <property type="match status" value="1"/>
</dbReference>
<dbReference type="GO" id="GO:0005829">
    <property type="term" value="C:cytosol"/>
    <property type="evidence" value="ECO:0007669"/>
    <property type="project" value="TreeGrafter"/>
</dbReference>
<sequence length="361" mass="38614">MGANSFGRFFTLTTFGESRSAGVGAVIDGCPAGIPLCADDIQKELNRRKPGSSGPFSTKRNEDDICEILSGVFEGRTLGSPIAVLVRNKETSSKDYENLKDVYRPGHADYAYDVKYGHRDYRGGGRSSGRETIGRLIGGAVAKKILETFAFKIGKKPVEVQVRAEEIAGLKTGLPLKEDDALPEPIFKRLSTLASNGDSAGCVLSCSVLNVPEGLGSPVFGKLDAVLSQALMSIGAVKGIEIGGGFYSASITGSENNDISKNFSGGILGGISCNMDYPLNLNHENGRKDENTCQIDFRIAVKPVPSIKMNQASFNKKGEKCMLSVGGNHDICLFPRIVPVVEAMGYLVLADAFLVSKIERF</sequence>
<accession>A0A0E2E228</accession>
<protein>
    <recommendedName>
        <fullName evidence="3 7">Chorismate synthase</fullName>
        <shortName evidence="7">CS</shortName>
        <ecNumber evidence="3 7">4.2.3.5</ecNumber>
    </recommendedName>
    <alternativeName>
        <fullName evidence="7">5-enolpyruvylshikimate-3-phosphate phospholyase</fullName>
    </alternativeName>
</protein>
<dbReference type="Proteomes" id="UP000011705">
    <property type="component" value="Chromosome"/>
</dbReference>
<dbReference type="EMBL" id="AGDV01000021">
    <property type="protein sequence ID" value="EMB30815.1"/>
    <property type="molecule type" value="Genomic_DNA"/>
</dbReference>
<dbReference type="InterPro" id="IPR000453">
    <property type="entry name" value="Chorismate_synth"/>
</dbReference>
<comment type="similarity">
    <text evidence="2 7">Belongs to the chorismate synthase family.</text>
</comment>